<protein>
    <recommendedName>
        <fullName evidence="3">G5 domain-containing protein</fullName>
    </recommendedName>
</protein>
<dbReference type="SMART" id="SM01208">
    <property type="entry name" value="G5"/>
    <property type="match status" value="1"/>
</dbReference>
<comment type="caution">
    <text evidence="4">The sequence shown here is derived from an EMBL/GenBank/DDBJ whole genome shotgun (WGS) entry which is preliminary data.</text>
</comment>
<dbReference type="InterPro" id="IPR007391">
    <property type="entry name" value="Vancomycin_resist_VanW"/>
</dbReference>
<dbReference type="AlphaFoldDB" id="A0A1F4X4V7"/>
<accession>A0A1F4X4V7</accession>
<evidence type="ECO:0000256" key="2">
    <source>
        <dbReference type="SAM" id="Phobius"/>
    </source>
</evidence>
<dbReference type="Pfam" id="PF12229">
    <property type="entry name" value="PG_binding_4"/>
    <property type="match status" value="1"/>
</dbReference>
<dbReference type="EMBL" id="MEWG01000036">
    <property type="protein sequence ID" value="OGC76697.1"/>
    <property type="molecule type" value="Genomic_DNA"/>
</dbReference>
<dbReference type="InterPro" id="IPR011098">
    <property type="entry name" value="G5_dom"/>
</dbReference>
<feature type="domain" description="G5" evidence="3">
    <location>
        <begin position="514"/>
        <end position="593"/>
    </location>
</feature>
<name>A0A1F4X4V7_UNCKA</name>
<dbReference type="PANTHER" id="PTHR35788:SF1">
    <property type="entry name" value="EXPORTED PROTEIN"/>
    <property type="match status" value="1"/>
</dbReference>
<evidence type="ECO:0000313" key="5">
    <source>
        <dbReference type="Proteomes" id="UP000176815"/>
    </source>
</evidence>
<evidence type="ECO:0000313" key="4">
    <source>
        <dbReference type="EMBL" id="OGC76697.1"/>
    </source>
</evidence>
<keyword evidence="2" id="KW-1133">Transmembrane helix</keyword>
<evidence type="ECO:0000259" key="3">
    <source>
        <dbReference type="PROSITE" id="PS51109"/>
    </source>
</evidence>
<proteinExistence type="predicted"/>
<dbReference type="Proteomes" id="UP000176815">
    <property type="component" value="Unassembled WGS sequence"/>
</dbReference>
<dbReference type="PROSITE" id="PS51109">
    <property type="entry name" value="G5"/>
    <property type="match status" value="1"/>
</dbReference>
<dbReference type="InterPro" id="IPR052913">
    <property type="entry name" value="Glycopeptide_resist_protein"/>
</dbReference>
<feature type="transmembrane region" description="Helical" evidence="2">
    <location>
        <begin position="21"/>
        <end position="47"/>
    </location>
</feature>
<dbReference type="Pfam" id="PF07501">
    <property type="entry name" value="G5"/>
    <property type="match status" value="1"/>
</dbReference>
<dbReference type="Pfam" id="PF04294">
    <property type="entry name" value="VanW"/>
    <property type="match status" value="1"/>
</dbReference>
<keyword evidence="2" id="KW-0472">Membrane</keyword>
<evidence type="ECO:0000256" key="1">
    <source>
        <dbReference type="ARBA" id="ARBA00022729"/>
    </source>
</evidence>
<dbReference type="InterPro" id="IPR022029">
    <property type="entry name" value="YoaR-like_PG-bd"/>
</dbReference>
<gene>
    <name evidence="4" type="ORF">A2619_05575</name>
</gene>
<organism evidence="4 5">
    <name type="scientific">candidate division WWE3 bacterium RIFOXYD1_FULL_39_9</name>
    <dbReference type="NCBI Taxonomy" id="1802649"/>
    <lineage>
        <taxon>Bacteria</taxon>
        <taxon>Katanobacteria</taxon>
    </lineage>
</organism>
<keyword evidence="2" id="KW-0812">Transmembrane</keyword>
<keyword evidence="1" id="KW-0732">Signal</keyword>
<sequence length="593" mass="66058">MFKQTKQKLHKLKKSLKEFNPISIAQFKVLVVGIYILVSLAGIYHIIYAKRIIPGVKIGSVRVGGKTYDQAKKALESREAELSKDITFNYNDTKFTITDDEIGLRYEWDAAVTRAYEIGRTGNILVDTKDKFAGIFKELFIAAFYDYEEELLSDKMGTIRSEVNKDGGDSGYEIDGEKLVVNSSKTGIRVADDALFLAVVYSYDRLDFAPKDLPVKVVKPDLLESDLMKVLPQAEKIVFNEITIKRGTKKWVLDSPQLLNLLALKKKGNELTLTLNEPKFEAFLETLAQEVNEMPRGKVAKLDGDKVVEFEILTGGAELDDRAFTEVFKEAFFSGKKEIDLSMKDISGPTDINKYGIRALLGEGQSRFTGSAKARVKNLTLAAERTNGVLVPPGGIYSMNNSIGEISAKTGYDTAYIIQNGLTVLGEGGGVCQTSTTLFRAVLNAGLPIEMRYPHAYRVYYYEIDSKPGFDASIYQPSLDFQFRNDTPNYVLVQSEADPASATLKFKIYGTPDGRQVEITEPVITNQAPPPEAQYVDDPSLPKGTTKQVDFAAWGAHASFTRTVRKNGEILHNETFSSRYQPWRAVYLVGTKE</sequence>
<dbReference type="PANTHER" id="PTHR35788">
    <property type="entry name" value="EXPORTED PROTEIN-RELATED"/>
    <property type="match status" value="1"/>
</dbReference>
<reference evidence="4 5" key="1">
    <citation type="journal article" date="2016" name="Nat. Commun.">
        <title>Thousands of microbial genomes shed light on interconnected biogeochemical processes in an aquifer system.</title>
        <authorList>
            <person name="Anantharaman K."/>
            <person name="Brown C.T."/>
            <person name="Hug L.A."/>
            <person name="Sharon I."/>
            <person name="Castelle C.J."/>
            <person name="Probst A.J."/>
            <person name="Thomas B.C."/>
            <person name="Singh A."/>
            <person name="Wilkins M.J."/>
            <person name="Karaoz U."/>
            <person name="Brodie E.L."/>
            <person name="Williams K.H."/>
            <person name="Hubbard S.S."/>
            <person name="Banfield J.F."/>
        </authorList>
    </citation>
    <scope>NUCLEOTIDE SEQUENCE [LARGE SCALE GENOMIC DNA]</scope>
</reference>